<dbReference type="RefSeq" id="WP_344116433.1">
    <property type="nucleotide sequence ID" value="NZ_BAAABW010000004.1"/>
</dbReference>
<dbReference type="NCBIfam" id="TIGR04032">
    <property type="entry name" value="toxin_SdpC"/>
    <property type="match status" value="1"/>
</dbReference>
<organism evidence="2 3">
    <name type="scientific">Streptomyces blastmyceticus</name>
    <dbReference type="NCBI Taxonomy" id="68180"/>
    <lineage>
        <taxon>Bacteria</taxon>
        <taxon>Bacillati</taxon>
        <taxon>Actinomycetota</taxon>
        <taxon>Actinomycetes</taxon>
        <taxon>Kitasatosporales</taxon>
        <taxon>Streptomycetaceae</taxon>
        <taxon>Streptomyces</taxon>
    </lineage>
</organism>
<evidence type="ECO:0000313" key="2">
    <source>
        <dbReference type="EMBL" id="GAA0336237.1"/>
    </source>
</evidence>
<evidence type="ECO:0008006" key="4">
    <source>
        <dbReference type="Google" id="ProtNLM"/>
    </source>
</evidence>
<evidence type="ECO:0000256" key="1">
    <source>
        <dbReference type="SAM" id="SignalP"/>
    </source>
</evidence>
<protein>
    <recommendedName>
        <fullName evidence="4">Sporulation delaying protein family toxin</fullName>
    </recommendedName>
</protein>
<feature type="chain" id="PRO_5046260608" description="Sporulation delaying protein family toxin" evidence="1">
    <location>
        <begin position="28"/>
        <end position="220"/>
    </location>
</feature>
<feature type="signal peptide" evidence="1">
    <location>
        <begin position="1"/>
        <end position="27"/>
    </location>
</feature>
<dbReference type="EMBL" id="BAAABW010000004">
    <property type="protein sequence ID" value="GAA0336237.1"/>
    <property type="molecule type" value="Genomic_DNA"/>
</dbReference>
<accession>A0ABP3G504</accession>
<dbReference type="Proteomes" id="UP001500063">
    <property type="component" value="Unassembled WGS sequence"/>
</dbReference>
<name>A0ABP3G504_9ACTN</name>
<keyword evidence="1" id="KW-0732">Signal</keyword>
<dbReference type="InterPro" id="IPR023888">
    <property type="entry name" value="SdpC-like"/>
</dbReference>
<dbReference type="Pfam" id="PF26137">
    <property type="entry name" value="Toxin_SdpC"/>
    <property type="match status" value="1"/>
</dbReference>
<reference evidence="3" key="1">
    <citation type="journal article" date="2019" name="Int. J. Syst. Evol. Microbiol.">
        <title>The Global Catalogue of Microorganisms (GCM) 10K type strain sequencing project: providing services to taxonomists for standard genome sequencing and annotation.</title>
        <authorList>
            <consortium name="The Broad Institute Genomics Platform"/>
            <consortium name="The Broad Institute Genome Sequencing Center for Infectious Disease"/>
            <person name="Wu L."/>
            <person name="Ma J."/>
        </authorList>
    </citation>
    <scope>NUCLEOTIDE SEQUENCE [LARGE SCALE GENOMIC DNA]</scope>
    <source>
        <strain evidence="3">JCM 4565</strain>
    </source>
</reference>
<proteinExistence type="predicted"/>
<keyword evidence="3" id="KW-1185">Reference proteome</keyword>
<evidence type="ECO:0000313" key="3">
    <source>
        <dbReference type="Proteomes" id="UP001500063"/>
    </source>
</evidence>
<gene>
    <name evidence="2" type="ORF">GCM10010319_10330</name>
</gene>
<comment type="caution">
    <text evidence="2">The sequence shown here is derived from an EMBL/GenBank/DDBJ whole genome shotgun (WGS) entry which is preliminary data.</text>
</comment>
<sequence>MHRRVSVAIAAVAVLGLSGAAVQGAMASPVTSHPRAAVAAATSAEANRDGRALFEGLAFAQGSVAETLGASGKFVNVAALRKANSTPEQRQAASALLDKIQKNRPQFFGTFSAKLRSGDPRKVQSGIADAGEVLQSLSSKSSARSADTGAGVAQCATIVLALNVLVAVNLGGAINVSVAVNAQAAVNAANTVNFWSSPSNGGQSLDRDQQIAGLTKVLAA</sequence>